<proteinExistence type="predicted"/>
<evidence type="ECO:0000313" key="3">
    <source>
        <dbReference type="Proteomes" id="UP000823775"/>
    </source>
</evidence>
<dbReference type="EMBL" id="JACEIK010000566">
    <property type="protein sequence ID" value="MCD7459187.1"/>
    <property type="molecule type" value="Genomic_DNA"/>
</dbReference>
<evidence type="ECO:0000313" key="2">
    <source>
        <dbReference type="EMBL" id="MCD7459187.1"/>
    </source>
</evidence>
<comment type="caution">
    <text evidence="2">The sequence shown here is derived from an EMBL/GenBank/DDBJ whole genome shotgun (WGS) entry which is preliminary data.</text>
</comment>
<reference evidence="2 3" key="1">
    <citation type="journal article" date="2021" name="BMC Genomics">
        <title>Datura genome reveals duplications of psychoactive alkaloid biosynthetic genes and high mutation rate following tissue culture.</title>
        <authorList>
            <person name="Rajewski A."/>
            <person name="Carter-House D."/>
            <person name="Stajich J."/>
            <person name="Litt A."/>
        </authorList>
    </citation>
    <scope>NUCLEOTIDE SEQUENCE [LARGE SCALE GENOMIC DNA]</scope>
    <source>
        <strain evidence="2">AR-01</strain>
    </source>
</reference>
<dbReference type="Proteomes" id="UP000823775">
    <property type="component" value="Unassembled WGS sequence"/>
</dbReference>
<keyword evidence="3" id="KW-1185">Reference proteome</keyword>
<feature type="region of interest" description="Disordered" evidence="1">
    <location>
        <begin position="33"/>
        <end position="83"/>
    </location>
</feature>
<sequence length="83" mass="8985">MRLGHCLNLFKPNLEIFILQMAEKRASSSASQLKAPVGWGSGHGTTRDGSQVGDHQTRVQIRAQANPQPEVENGGQHRVAAPD</sequence>
<accession>A0ABS8SJZ4</accession>
<gene>
    <name evidence="2" type="ORF">HAX54_040264</name>
</gene>
<protein>
    <submittedName>
        <fullName evidence="2">Uncharacterized protein</fullName>
    </submittedName>
</protein>
<organism evidence="2 3">
    <name type="scientific">Datura stramonium</name>
    <name type="common">Jimsonweed</name>
    <name type="synonym">Common thornapple</name>
    <dbReference type="NCBI Taxonomy" id="4076"/>
    <lineage>
        <taxon>Eukaryota</taxon>
        <taxon>Viridiplantae</taxon>
        <taxon>Streptophyta</taxon>
        <taxon>Embryophyta</taxon>
        <taxon>Tracheophyta</taxon>
        <taxon>Spermatophyta</taxon>
        <taxon>Magnoliopsida</taxon>
        <taxon>eudicotyledons</taxon>
        <taxon>Gunneridae</taxon>
        <taxon>Pentapetalae</taxon>
        <taxon>asterids</taxon>
        <taxon>lamiids</taxon>
        <taxon>Solanales</taxon>
        <taxon>Solanaceae</taxon>
        <taxon>Solanoideae</taxon>
        <taxon>Datureae</taxon>
        <taxon>Datura</taxon>
    </lineage>
</organism>
<evidence type="ECO:0000256" key="1">
    <source>
        <dbReference type="SAM" id="MobiDB-lite"/>
    </source>
</evidence>
<name>A0ABS8SJZ4_DATST</name>